<dbReference type="InterPro" id="IPR016193">
    <property type="entry name" value="Cytidine_deaminase-like"/>
</dbReference>
<sequence>MEEANVLDVKNGTVSVASAFSAHQEGCGSWLMVSHKLPDASSKDQPFSSKSSVRKDIATDQMKLLKQAICRLVAVLDRDHKFLSRAVEEAYKGVECGDGGPFGAVVVCNDEVVVSCHNMVLKHMDPTAHAEDQLQIFNGRHSAQGSVNESLKLMFASTLFLLRFLYVLAFLKNLYVFVFENPQPCDHSSGTAVIVVLKHCAVCNLQRMPKVSNINPPTIKLAMVNNEGESKRREGKRERVGFLDPSTRMSTLCQVYVFGEKGLRFGSDGSSAIPLNIDLWRLVYGAKAEAAISIGFDNFIADALRGTGFYQKSNLEIKKADGINFFQI</sequence>
<dbReference type="AlphaFoldDB" id="A0A7J6W903"/>
<name>A0A7J6W903_THATH</name>
<dbReference type="Proteomes" id="UP000554482">
    <property type="component" value="Unassembled WGS sequence"/>
</dbReference>
<evidence type="ECO:0000259" key="1">
    <source>
        <dbReference type="Pfam" id="PF00383"/>
    </source>
</evidence>
<evidence type="ECO:0000313" key="2">
    <source>
        <dbReference type="EMBL" id="KAF5193383.1"/>
    </source>
</evidence>
<dbReference type="GO" id="GO:0003824">
    <property type="term" value="F:catalytic activity"/>
    <property type="evidence" value="ECO:0007669"/>
    <property type="project" value="InterPro"/>
</dbReference>
<accession>A0A7J6W903</accession>
<dbReference type="Pfam" id="PF00383">
    <property type="entry name" value="dCMP_cyt_deam_1"/>
    <property type="match status" value="1"/>
</dbReference>
<evidence type="ECO:0000313" key="3">
    <source>
        <dbReference type="Proteomes" id="UP000554482"/>
    </source>
</evidence>
<organism evidence="2 3">
    <name type="scientific">Thalictrum thalictroides</name>
    <name type="common">Rue-anemone</name>
    <name type="synonym">Anemone thalictroides</name>
    <dbReference type="NCBI Taxonomy" id="46969"/>
    <lineage>
        <taxon>Eukaryota</taxon>
        <taxon>Viridiplantae</taxon>
        <taxon>Streptophyta</taxon>
        <taxon>Embryophyta</taxon>
        <taxon>Tracheophyta</taxon>
        <taxon>Spermatophyta</taxon>
        <taxon>Magnoliopsida</taxon>
        <taxon>Ranunculales</taxon>
        <taxon>Ranunculaceae</taxon>
        <taxon>Thalictroideae</taxon>
        <taxon>Thalictrum</taxon>
    </lineage>
</organism>
<feature type="domain" description="CMP/dCMP-type deaminase" evidence="1">
    <location>
        <begin position="78"/>
        <end position="132"/>
    </location>
</feature>
<dbReference type="InterPro" id="IPR002125">
    <property type="entry name" value="CMP_dCMP_dom"/>
</dbReference>
<dbReference type="SUPFAM" id="SSF53927">
    <property type="entry name" value="Cytidine deaminase-like"/>
    <property type="match status" value="1"/>
</dbReference>
<keyword evidence="3" id="KW-1185">Reference proteome</keyword>
<comment type="caution">
    <text evidence="2">The sequence shown here is derived from an EMBL/GenBank/DDBJ whole genome shotgun (WGS) entry which is preliminary data.</text>
</comment>
<dbReference type="OrthoDB" id="408702at2759"/>
<protein>
    <submittedName>
        <fullName evidence="2">Guanosine deaminase</fullName>
    </submittedName>
</protein>
<dbReference type="EMBL" id="JABWDY010020119">
    <property type="protein sequence ID" value="KAF5193383.1"/>
    <property type="molecule type" value="Genomic_DNA"/>
</dbReference>
<reference evidence="2 3" key="1">
    <citation type="submission" date="2020-06" db="EMBL/GenBank/DDBJ databases">
        <title>Transcriptomic and genomic resources for Thalictrum thalictroides and T. hernandezii: Facilitating candidate gene discovery in an emerging model plant lineage.</title>
        <authorList>
            <person name="Arias T."/>
            <person name="Riano-Pachon D.M."/>
            <person name="Di Stilio V.S."/>
        </authorList>
    </citation>
    <scope>NUCLEOTIDE SEQUENCE [LARGE SCALE GENOMIC DNA]</scope>
    <source>
        <strain evidence="3">cv. WT478/WT964</strain>
        <tissue evidence="2">Leaves</tissue>
    </source>
</reference>
<proteinExistence type="predicted"/>
<gene>
    <name evidence="2" type="ORF">FRX31_017031</name>
</gene>
<dbReference type="Gene3D" id="3.40.140.10">
    <property type="entry name" value="Cytidine Deaminase, domain 2"/>
    <property type="match status" value="1"/>
</dbReference>